<feature type="domain" description="Strictosidine synthase conserved region" evidence="6">
    <location>
        <begin position="168"/>
        <end position="255"/>
    </location>
</feature>
<organism evidence="7 8">
    <name type="scientific">Prunus persica</name>
    <name type="common">Peach</name>
    <name type="synonym">Amygdalus persica</name>
    <dbReference type="NCBI Taxonomy" id="3760"/>
    <lineage>
        <taxon>Eukaryota</taxon>
        <taxon>Viridiplantae</taxon>
        <taxon>Streptophyta</taxon>
        <taxon>Embryophyta</taxon>
        <taxon>Tracheophyta</taxon>
        <taxon>Spermatophyta</taxon>
        <taxon>Magnoliopsida</taxon>
        <taxon>eudicotyledons</taxon>
        <taxon>Gunneridae</taxon>
        <taxon>Pentapetalae</taxon>
        <taxon>rosids</taxon>
        <taxon>fabids</taxon>
        <taxon>Rosales</taxon>
        <taxon>Rosaceae</taxon>
        <taxon>Amygdaloideae</taxon>
        <taxon>Amygdaleae</taxon>
        <taxon>Prunus</taxon>
    </lineage>
</organism>
<dbReference type="GO" id="GO:0016787">
    <property type="term" value="F:hydrolase activity"/>
    <property type="evidence" value="ECO:0000318"/>
    <property type="project" value="GO_Central"/>
</dbReference>
<dbReference type="AlphaFoldDB" id="A0A251N6J0"/>
<dbReference type="PANTHER" id="PTHR10426">
    <property type="entry name" value="STRICTOSIDINE SYNTHASE-RELATED"/>
    <property type="match status" value="1"/>
</dbReference>
<dbReference type="PANTHER" id="PTHR10426:SF79">
    <property type="entry name" value="PROTEIN STRICTOSIDINE SYNTHASE-LIKE 2"/>
    <property type="match status" value="1"/>
</dbReference>
<dbReference type="InterPro" id="IPR011042">
    <property type="entry name" value="6-blade_b-propeller_TolB-like"/>
</dbReference>
<dbReference type="SUPFAM" id="SSF63829">
    <property type="entry name" value="Calcium-dependent phosphotriesterase"/>
    <property type="match status" value="1"/>
</dbReference>
<dbReference type="GO" id="GO:0005773">
    <property type="term" value="C:vacuole"/>
    <property type="evidence" value="ECO:0007669"/>
    <property type="project" value="UniProtKB-SubCell"/>
</dbReference>
<reference evidence="7 8" key="1">
    <citation type="journal article" date="2013" name="Nat. Genet.">
        <title>The high-quality draft genome of peach (Prunus persica) identifies unique patterns of genetic diversity, domestication and genome evolution.</title>
        <authorList>
            <consortium name="International Peach Genome Initiative"/>
            <person name="Verde I."/>
            <person name="Abbott A.G."/>
            <person name="Scalabrin S."/>
            <person name="Jung S."/>
            <person name="Shu S."/>
            <person name="Marroni F."/>
            <person name="Zhebentyayeva T."/>
            <person name="Dettori M.T."/>
            <person name="Grimwood J."/>
            <person name="Cattonaro F."/>
            <person name="Zuccolo A."/>
            <person name="Rossini L."/>
            <person name="Jenkins J."/>
            <person name="Vendramin E."/>
            <person name="Meisel L.A."/>
            <person name="Decroocq V."/>
            <person name="Sosinski B."/>
            <person name="Prochnik S."/>
            <person name="Mitros T."/>
            <person name="Policriti A."/>
            <person name="Cipriani G."/>
            <person name="Dondini L."/>
            <person name="Ficklin S."/>
            <person name="Goodstein D.M."/>
            <person name="Xuan P."/>
            <person name="Del Fabbro C."/>
            <person name="Aramini V."/>
            <person name="Copetti D."/>
            <person name="Gonzalez S."/>
            <person name="Horner D.S."/>
            <person name="Falchi R."/>
            <person name="Lucas S."/>
            <person name="Mica E."/>
            <person name="Maldonado J."/>
            <person name="Lazzari B."/>
            <person name="Bielenberg D."/>
            <person name="Pirona R."/>
            <person name="Miculan M."/>
            <person name="Barakat A."/>
            <person name="Testolin R."/>
            <person name="Stella A."/>
            <person name="Tartarini S."/>
            <person name="Tonutti P."/>
            <person name="Arus P."/>
            <person name="Orellana A."/>
            <person name="Wells C."/>
            <person name="Main D."/>
            <person name="Vizzotto G."/>
            <person name="Silva H."/>
            <person name="Salamini F."/>
            <person name="Schmutz J."/>
            <person name="Morgante M."/>
            <person name="Rokhsar D.S."/>
        </authorList>
    </citation>
    <scope>NUCLEOTIDE SEQUENCE [LARGE SCALE GENOMIC DNA]</scope>
    <source>
        <strain evidence="8">cv. Nemared</strain>
    </source>
</reference>
<sequence length="379" mass="41932">MNSKLFLAASIGVVLSILTTLNVIKFFSIKNNAATANVEKLSNHEENKFEVVPIVEDAVGPESFVFDPLGGGPYTGISDGRIVKWDQDKHHWINFAVTSPNRDGCEGSHEHDKTEHICGRPLGLCFNETSGDLYVADAYMGLLIVGPQGGLATEVVTRAHGIPFGFTNALDIDQEPGAVYFTDSSSQYQRRNYISVILSGDKTGRLMKYDPESKQVQVLLGNLSFPNGVALSKNGDFILLAETTHCRIMRYWLKTPKAGTFQVFAQLPGFPDNIKRSPRGGFWVGIHSRRLWILKLVLSYPSLGNALLKLPLDITKAYSYVAKWTGNGLIIRLSEQGVILEMLEDTSGNRWKSISEVVEKDETLWIGSVTMPFAGKYKI</sequence>
<dbReference type="Gene3D" id="2.120.10.30">
    <property type="entry name" value="TolB, C-terminal domain"/>
    <property type="match status" value="1"/>
</dbReference>
<evidence type="ECO:0000256" key="2">
    <source>
        <dbReference type="ARBA" id="ARBA00009191"/>
    </source>
</evidence>
<dbReference type="InterPro" id="IPR018119">
    <property type="entry name" value="Strictosidine_synth_cons-reg"/>
</dbReference>
<evidence type="ECO:0000313" key="7">
    <source>
        <dbReference type="EMBL" id="ONH94942.1"/>
    </source>
</evidence>
<comment type="subcellular location">
    <subcellularLocation>
        <location evidence="1">Vacuole</location>
    </subcellularLocation>
</comment>
<keyword evidence="3" id="KW-0926">Vacuole</keyword>
<dbReference type="FunFam" id="2.120.10.30:FF:000032">
    <property type="entry name" value="Protein STRICTOSIDINE SYNTHASE-LIKE 13"/>
    <property type="match status" value="1"/>
</dbReference>
<keyword evidence="4" id="KW-0732">Signal</keyword>
<name>A0A251N6J0_PRUPE</name>
<dbReference type="STRING" id="3760.A0A251N6J0"/>
<dbReference type="EMBL" id="CM007657">
    <property type="protein sequence ID" value="ONH94942.1"/>
    <property type="molecule type" value="Genomic_DNA"/>
</dbReference>
<dbReference type="SMR" id="A0A251N6J0"/>
<comment type="similarity">
    <text evidence="2">Belongs to the strictosidine synthase family.</text>
</comment>
<evidence type="ECO:0000256" key="4">
    <source>
        <dbReference type="ARBA" id="ARBA00022729"/>
    </source>
</evidence>
<evidence type="ECO:0000313" key="8">
    <source>
        <dbReference type="Proteomes" id="UP000006882"/>
    </source>
</evidence>
<dbReference type="eggNOG" id="KOG1520">
    <property type="taxonomic scope" value="Eukaryota"/>
</dbReference>
<dbReference type="OrthoDB" id="5307922at2759"/>
<evidence type="ECO:0000256" key="3">
    <source>
        <dbReference type="ARBA" id="ARBA00022554"/>
    </source>
</evidence>
<proteinExistence type="inferred from homology"/>
<evidence type="ECO:0000259" key="6">
    <source>
        <dbReference type="Pfam" id="PF03088"/>
    </source>
</evidence>
<keyword evidence="5" id="KW-0325">Glycoprotein</keyword>
<dbReference type="Pfam" id="PF03088">
    <property type="entry name" value="Str_synth"/>
    <property type="match status" value="1"/>
</dbReference>
<keyword evidence="8" id="KW-1185">Reference proteome</keyword>
<protein>
    <recommendedName>
        <fullName evidence="6">Strictosidine synthase conserved region domain-containing protein</fullName>
    </recommendedName>
</protein>
<dbReference type="Proteomes" id="UP000006882">
    <property type="component" value="Chromosome G7"/>
</dbReference>
<accession>A0A251N6J0</accession>
<dbReference type="Gramene" id="ONH94942">
    <property type="protein sequence ID" value="ONH94942"/>
    <property type="gene ID" value="PRUPE_7G041300"/>
</dbReference>
<evidence type="ECO:0000256" key="1">
    <source>
        <dbReference type="ARBA" id="ARBA00004116"/>
    </source>
</evidence>
<evidence type="ECO:0000256" key="5">
    <source>
        <dbReference type="ARBA" id="ARBA00023180"/>
    </source>
</evidence>
<gene>
    <name evidence="7" type="ORF">PRUPE_7G041300</name>
</gene>